<name>A0AAX3VX12_AERSA</name>
<proteinExistence type="predicted"/>
<organism evidence="2 3">
    <name type="scientific">Aeromonas salmonicida</name>
    <dbReference type="NCBI Taxonomy" id="645"/>
    <lineage>
        <taxon>Bacteria</taxon>
        <taxon>Pseudomonadati</taxon>
        <taxon>Pseudomonadota</taxon>
        <taxon>Gammaproteobacteria</taxon>
        <taxon>Aeromonadales</taxon>
        <taxon>Aeromonadaceae</taxon>
        <taxon>Aeromonas</taxon>
    </lineage>
</organism>
<feature type="region of interest" description="Disordered" evidence="1">
    <location>
        <begin position="1"/>
        <end position="22"/>
    </location>
</feature>
<dbReference type="EMBL" id="CP124841">
    <property type="protein sequence ID" value="WHF37510.1"/>
    <property type="molecule type" value="Genomic_DNA"/>
</dbReference>
<dbReference type="InterPro" id="IPR009279">
    <property type="entry name" value="Portal_Mu"/>
</dbReference>
<dbReference type="RefSeq" id="WP_125598355.1">
    <property type="nucleotide sequence ID" value="NZ_CAWOII010000067.1"/>
</dbReference>
<accession>A0AAX3VX12</accession>
<evidence type="ECO:0000313" key="2">
    <source>
        <dbReference type="EMBL" id="WHF37510.1"/>
    </source>
</evidence>
<dbReference type="Proteomes" id="UP001239426">
    <property type="component" value="Chromosome"/>
</dbReference>
<dbReference type="AlphaFoldDB" id="A0AAX3VX12"/>
<gene>
    <name evidence="2" type="ORF">QLQ87_03855</name>
</gene>
<reference evidence="2" key="1">
    <citation type="submission" date="2023-05" db="EMBL/GenBank/DDBJ databases">
        <title>Aeromonas salmonicida 57, complete genome.</title>
        <authorList>
            <person name="Shao L."/>
        </authorList>
    </citation>
    <scope>NUCLEOTIDE SEQUENCE</scope>
    <source>
        <strain evidence="2">57</strain>
    </source>
</reference>
<protein>
    <submittedName>
        <fullName evidence="2">DUF935 domain-containing protein</fullName>
    </submittedName>
</protein>
<evidence type="ECO:0000313" key="3">
    <source>
        <dbReference type="Proteomes" id="UP001239426"/>
    </source>
</evidence>
<sequence>MSGIIDIHGNPLSLQKEPQSENDAKLAQLRRHYSEHPTVGLTPGKAAAALKEAEEGSLIAQCELAEDMEEKDAHLQSELGKRRRSLLGVSWTIEPPRNATPAEKRDSEMIRELIEDFTWFDDAIFDATDAVLKGFSAQEFSGWEMVEGLQLPKSIVWRDPAWFQTHPDDWNQLRLRDGSKEGAGLNPFGWLVHKAKSKSGYLARTGLIRTLVWPFLFKNYSVRDLAEFLEIYGLPVRLGKYPEGATEKEKTTLLQAVLSIGHNAGGIIPRGMEIEFQNAASGQADPFVVMMEWCERSISKAVLGGTLTSQADGKSSTNALGNVHNEVRQEVRDADLRQLAASLTRDLVYPLYALNGKSYQGPRRCPRLEFDVTEPEDMRDLAYPLRALVGMGMQIPAQWVRDKLQIPVPKDGEEVLVIVDKQAALGEAALKAQLASQVVTPGLAALVASKAQPRGDNNDAQLARLQAEVAPLLAGMTDAIQALVIQATTLEEIRDGLLALEPALSHDELGALLAQAIAASELLGMLEVEEGR</sequence>
<evidence type="ECO:0000256" key="1">
    <source>
        <dbReference type="SAM" id="MobiDB-lite"/>
    </source>
</evidence>
<dbReference type="Pfam" id="PF06074">
    <property type="entry name" value="Portal_Mu"/>
    <property type="match status" value="1"/>
</dbReference>